<dbReference type="OrthoDB" id="65739at2"/>
<reference evidence="7 8" key="1">
    <citation type="journal article" date="2012" name="J. Bacteriol.">
        <title>De Novo Genome Project of Cupriavidus basilensis OR16.</title>
        <authorList>
            <person name="Cserhati M."/>
            <person name="Kriszt B."/>
            <person name="Szoboszlay S."/>
            <person name="Toth A."/>
            <person name="Szabo I."/>
            <person name="Tancsics A."/>
            <person name="Nagy I."/>
            <person name="Horvath B."/>
            <person name="Nagy I."/>
            <person name="Kukolya J."/>
        </authorList>
    </citation>
    <scope>NUCLEOTIDE SEQUENCE [LARGE SCALE GENOMIC DNA]</scope>
    <source>
        <strain evidence="7 8">OR16</strain>
    </source>
</reference>
<dbReference type="InterPro" id="IPR001958">
    <property type="entry name" value="Tet-R_TetA/multi-R_MdtG-like"/>
</dbReference>
<proteinExistence type="predicted"/>
<feature type="transmembrane region" description="Helical" evidence="5">
    <location>
        <begin position="7"/>
        <end position="25"/>
    </location>
</feature>
<evidence type="ECO:0000256" key="5">
    <source>
        <dbReference type="SAM" id="Phobius"/>
    </source>
</evidence>
<dbReference type="PANTHER" id="PTHR23546">
    <property type="entry name" value="TRANSPORT PROTEIN"/>
    <property type="match status" value="1"/>
</dbReference>
<dbReference type="SUPFAM" id="SSF103473">
    <property type="entry name" value="MFS general substrate transporter"/>
    <property type="match status" value="1"/>
</dbReference>
<evidence type="ECO:0000256" key="1">
    <source>
        <dbReference type="ARBA" id="ARBA00004141"/>
    </source>
</evidence>
<dbReference type="RefSeq" id="WP_006160292.1">
    <property type="nucleotide sequence ID" value="NZ_AHJE01000062.1"/>
</dbReference>
<dbReference type="PATRIC" id="fig|1127483.3.peg.4943"/>
<dbReference type="InterPro" id="IPR036259">
    <property type="entry name" value="MFS_trans_sf"/>
</dbReference>
<evidence type="ECO:0000259" key="6">
    <source>
        <dbReference type="PROSITE" id="PS50850"/>
    </source>
</evidence>
<dbReference type="InterPro" id="IPR020846">
    <property type="entry name" value="MFS_dom"/>
</dbReference>
<feature type="transmembrane region" description="Helical" evidence="5">
    <location>
        <begin position="364"/>
        <end position="382"/>
    </location>
</feature>
<dbReference type="PROSITE" id="PS50850">
    <property type="entry name" value="MFS"/>
    <property type="match status" value="1"/>
</dbReference>
<dbReference type="Gene3D" id="1.20.1250.20">
    <property type="entry name" value="MFS general substrate transporter like domains"/>
    <property type="match status" value="1"/>
</dbReference>
<keyword evidence="3 5" id="KW-1133">Transmembrane helix</keyword>
<accession>H1SA27</accession>
<comment type="caution">
    <text evidence="7">The sequence shown here is derived from an EMBL/GenBank/DDBJ whole genome shotgun (WGS) entry which is preliminary data.</text>
</comment>
<dbReference type="PRINTS" id="PR01035">
    <property type="entry name" value="TCRTETA"/>
</dbReference>
<evidence type="ECO:0000313" key="7">
    <source>
        <dbReference type="EMBL" id="EHP40576.1"/>
    </source>
</evidence>
<keyword evidence="2 5" id="KW-0812">Transmembrane</keyword>
<feature type="transmembrane region" description="Helical" evidence="5">
    <location>
        <begin position="209"/>
        <end position="234"/>
    </location>
</feature>
<feature type="domain" description="Major facilitator superfamily (MFS) profile" evidence="6">
    <location>
        <begin position="1"/>
        <end position="387"/>
    </location>
</feature>
<feature type="transmembrane region" description="Helical" evidence="5">
    <location>
        <begin position="37"/>
        <end position="57"/>
    </location>
</feature>
<feature type="transmembrane region" description="Helical" evidence="5">
    <location>
        <begin position="303"/>
        <end position="323"/>
    </location>
</feature>
<dbReference type="EMBL" id="AHJE01000062">
    <property type="protein sequence ID" value="EHP40576.1"/>
    <property type="molecule type" value="Genomic_DNA"/>
</dbReference>
<organism evidence="7 8">
    <name type="scientific">Cupriavidus basilensis OR16</name>
    <dbReference type="NCBI Taxonomy" id="1127483"/>
    <lineage>
        <taxon>Bacteria</taxon>
        <taxon>Pseudomonadati</taxon>
        <taxon>Pseudomonadota</taxon>
        <taxon>Betaproteobacteria</taxon>
        <taxon>Burkholderiales</taxon>
        <taxon>Burkholderiaceae</taxon>
        <taxon>Cupriavidus</taxon>
    </lineage>
</organism>
<dbReference type="GO" id="GO:0022857">
    <property type="term" value="F:transmembrane transporter activity"/>
    <property type="evidence" value="ECO:0007669"/>
    <property type="project" value="InterPro"/>
</dbReference>
<evidence type="ECO:0000256" key="2">
    <source>
        <dbReference type="ARBA" id="ARBA00022692"/>
    </source>
</evidence>
<protein>
    <submittedName>
        <fullName evidence="7">Major facilitator superfamily protein</fullName>
    </submittedName>
</protein>
<feature type="transmembrane region" description="Helical" evidence="5">
    <location>
        <begin position="139"/>
        <end position="162"/>
    </location>
</feature>
<name>H1SA27_9BURK</name>
<sequence length="393" mass="40719">MRAFKYLLLINSLCMAALMSFVAVVGPLVRTLGLAEWHGGLAVTIAGTLWVASSRGWGRLSDVHGRKRVLSWALLGFCSSFTVLAAYFDVVTRISLPLIGLLALLIAIRGVMGLFYAAIPVVSNAWLADNFPTDVRRAVLAKLGAANAVGMVIGPLAAGLLATHNLNLPLYFAAGLPLLAGYLLWRHVPASAVVEQGEKPTLAFADRRVRLPVAAMFLATSAVLAGQMCVGFFAMDRLALDAQAGAKVAGLAMAGVGVALILIQLVVARLHRVSPQAMIGFGSLLAAAGFAPLFLTTTPLGLIASYSVAAAGLGMVFPAAQALAANAAAAGEQGLAAGTLSAAQGAASVVSPLAFTVLYQWNWVLPYLLACALLCVLSLLAMSQTRRIKVASA</sequence>
<gene>
    <name evidence="7" type="ORF">OR16_24730</name>
</gene>
<dbReference type="InterPro" id="IPR011701">
    <property type="entry name" value="MFS"/>
</dbReference>
<feature type="transmembrane region" description="Helical" evidence="5">
    <location>
        <begin position="69"/>
        <end position="88"/>
    </location>
</feature>
<dbReference type="AlphaFoldDB" id="H1SA27"/>
<feature type="transmembrane region" description="Helical" evidence="5">
    <location>
        <begin position="279"/>
        <end position="297"/>
    </location>
</feature>
<dbReference type="Pfam" id="PF07690">
    <property type="entry name" value="MFS_1"/>
    <property type="match status" value="1"/>
</dbReference>
<feature type="transmembrane region" description="Helical" evidence="5">
    <location>
        <begin position="246"/>
        <end position="267"/>
    </location>
</feature>
<evidence type="ECO:0000256" key="4">
    <source>
        <dbReference type="ARBA" id="ARBA00023136"/>
    </source>
</evidence>
<keyword evidence="4 5" id="KW-0472">Membrane</keyword>
<feature type="transmembrane region" description="Helical" evidence="5">
    <location>
        <begin position="94"/>
        <end position="127"/>
    </location>
</feature>
<comment type="subcellular location">
    <subcellularLocation>
        <location evidence="1">Membrane</location>
        <topology evidence="1">Multi-pass membrane protein</topology>
    </subcellularLocation>
</comment>
<evidence type="ECO:0000313" key="8">
    <source>
        <dbReference type="Proteomes" id="UP000005808"/>
    </source>
</evidence>
<dbReference type="GO" id="GO:0016020">
    <property type="term" value="C:membrane"/>
    <property type="evidence" value="ECO:0007669"/>
    <property type="project" value="UniProtKB-SubCell"/>
</dbReference>
<dbReference type="Proteomes" id="UP000005808">
    <property type="component" value="Unassembled WGS sequence"/>
</dbReference>
<dbReference type="PANTHER" id="PTHR23546:SF1">
    <property type="entry name" value="MEMBRANE PROTEIN"/>
    <property type="match status" value="1"/>
</dbReference>
<evidence type="ECO:0000256" key="3">
    <source>
        <dbReference type="ARBA" id="ARBA00022989"/>
    </source>
</evidence>